<dbReference type="Gene3D" id="3.40.710.10">
    <property type="entry name" value="DD-peptidase/beta-lactamase superfamily"/>
    <property type="match status" value="1"/>
</dbReference>
<dbReference type="KEGG" id="cmt:CCM_01155"/>
<feature type="domain" description="Beta-lactamase-related" evidence="3">
    <location>
        <begin position="124"/>
        <end position="452"/>
    </location>
</feature>
<dbReference type="Pfam" id="PF00144">
    <property type="entry name" value="Beta-lactamase"/>
    <property type="match status" value="1"/>
</dbReference>
<dbReference type="OrthoDB" id="5946976at2759"/>
<proteinExistence type="inferred from homology"/>
<dbReference type="RefSeq" id="XP_006666375.1">
    <property type="nucleotide sequence ID" value="XM_006666312.1"/>
</dbReference>
<dbReference type="GeneID" id="18163187"/>
<dbReference type="EMBL" id="JH126399">
    <property type="protein sequence ID" value="EGX96498.1"/>
    <property type="molecule type" value="Genomic_DNA"/>
</dbReference>
<dbReference type="InterPro" id="IPR021860">
    <property type="entry name" value="Peptidase_S12_Pab87-rel_C"/>
</dbReference>
<reference evidence="5 6" key="1">
    <citation type="journal article" date="2011" name="Genome Biol.">
        <title>Genome sequence of the insect pathogenic fungus Cordyceps militaris, a valued traditional Chinese medicine.</title>
        <authorList>
            <person name="Zheng P."/>
            <person name="Xia Y."/>
            <person name="Xiao G."/>
            <person name="Xiong C."/>
            <person name="Hu X."/>
            <person name="Zhang S."/>
            <person name="Zheng H."/>
            <person name="Huang Y."/>
            <person name="Zhou Y."/>
            <person name="Wang S."/>
            <person name="Zhao G.P."/>
            <person name="Liu X."/>
            <person name="St Leger R.J."/>
            <person name="Wang C."/>
        </authorList>
    </citation>
    <scope>NUCLEOTIDE SEQUENCE [LARGE SCALE GENOMIC DNA]</scope>
    <source>
        <strain evidence="5 6">CM01</strain>
    </source>
</reference>
<protein>
    <submittedName>
        <fullName evidence="5">Beta-lactamase family protein</fullName>
    </submittedName>
</protein>
<accession>G3J3H0</accession>
<dbReference type="SUPFAM" id="SSF56601">
    <property type="entry name" value="beta-lactamase/transpeptidase-like"/>
    <property type="match status" value="1"/>
</dbReference>
<keyword evidence="6" id="KW-1185">Reference proteome</keyword>
<gene>
    <name evidence="5" type="ORF">CCM_01155</name>
</gene>
<dbReference type="InterPro" id="IPR012338">
    <property type="entry name" value="Beta-lactam/transpept-like"/>
</dbReference>
<sequence length="616" mass="67547">MLSRQLAPKKKNRWREIASPDPNHASFARFRARAIRYPLGTKREALPPPPSPPRGSQPYPTLCRGVLSDAHTIGQDLGHDAQTRRCSTWMQSTHERSGGPRIQPSSCLSLPCTPMDYFESAQFDSDAKNLMDRLHVPGLSVAVVHGNKTASKSYGIISVASSKPCTGTSLFDIASSSKILTALSIGLLVEDRSHPGVTFDTPVADILPDDFVLSEPAYTKQVTIDDMLGHRTGLPSHDHSYFGVNAEQPDDALSVTRNLRHLQLCAPIRSRYIYNNIMYTVATHLVEKETGLSFSDFLDVHIFAPLGMSASSLQPSRSRRRGLGAHISSGHMWDASKHRYHVFPALECPEGQGAGSIITSATDYLQLVQALLRQQAPISEAVYAGLTKIRSLPNPGSVNTQPLSSPRFYCAGLMTEYYRGHAIIGHNGGVPGFGSRFFFVPSLQLGAVLLGNAIEAATVAVHLQKGLIDSILGLVDGQEALKDAETVSRDPESSDSEPGEAAPQKMPLTAYTGHYWNPGYRGFHIQIRDEQLFIDARDRSFASTLTLRHVSEQTNFLAYAQAADNMGGMPVLDEPLRAEFVFDNDKAVKFGLLLDPDLDLIWFDRIHAEATPYVFV</sequence>
<dbReference type="PANTHER" id="PTHR46825">
    <property type="entry name" value="D-ALANYL-D-ALANINE-CARBOXYPEPTIDASE/ENDOPEPTIDASE AMPH"/>
    <property type="match status" value="1"/>
</dbReference>
<evidence type="ECO:0000313" key="5">
    <source>
        <dbReference type="EMBL" id="EGX96498.1"/>
    </source>
</evidence>
<dbReference type="Proteomes" id="UP000001610">
    <property type="component" value="Unassembled WGS sequence"/>
</dbReference>
<dbReference type="InParanoid" id="G3J3H0"/>
<dbReference type="OMA" id="MYTAVTH"/>
<name>G3J3H0_CORMM</name>
<dbReference type="AlphaFoldDB" id="G3J3H0"/>
<comment type="similarity">
    <text evidence="1">Belongs to the peptidase S12 family.</text>
</comment>
<dbReference type="InterPro" id="IPR050491">
    <property type="entry name" value="AmpC-like"/>
</dbReference>
<evidence type="ECO:0000259" key="4">
    <source>
        <dbReference type="Pfam" id="PF11954"/>
    </source>
</evidence>
<dbReference type="HOGENOM" id="CLU_020027_14_1_1"/>
<dbReference type="eggNOG" id="ENOG502S0EY">
    <property type="taxonomic scope" value="Eukaryota"/>
</dbReference>
<dbReference type="VEuPathDB" id="FungiDB:CCM_01155"/>
<organism evidence="5 6">
    <name type="scientific">Cordyceps militaris (strain CM01)</name>
    <name type="common">Caterpillar fungus</name>
    <dbReference type="NCBI Taxonomy" id="983644"/>
    <lineage>
        <taxon>Eukaryota</taxon>
        <taxon>Fungi</taxon>
        <taxon>Dikarya</taxon>
        <taxon>Ascomycota</taxon>
        <taxon>Pezizomycotina</taxon>
        <taxon>Sordariomycetes</taxon>
        <taxon>Hypocreomycetidae</taxon>
        <taxon>Hypocreales</taxon>
        <taxon>Cordycipitaceae</taxon>
        <taxon>Cordyceps</taxon>
    </lineage>
</organism>
<evidence type="ECO:0000256" key="1">
    <source>
        <dbReference type="ARBA" id="ARBA00038215"/>
    </source>
</evidence>
<feature type="region of interest" description="Disordered" evidence="2">
    <location>
        <begin position="1"/>
        <end position="25"/>
    </location>
</feature>
<feature type="domain" description="Peptidase S12 Pab87-related C-terminal" evidence="4">
    <location>
        <begin position="500"/>
        <end position="604"/>
    </location>
</feature>
<feature type="compositionally biased region" description="Basic and acidic residues" evidence="2">
    <location>
        <begin position="483"/>
        <end position="492"/>
    </location>
</feature>
<evidence type="ECO:0000256" key="2">
    <source>
        <dbReference type="SAM" id="MobiDB-lite"/>
    </source>
</evidence>
<evidence type="ECO:0000259" key="3">
    <source>
        <dbReference type="Pfam" id="PF00144"/>
    </source>
</evidence>
<dbReference type="InterPro" id="IPR001466">
    <property type="entry name" value="Beta-lactam-related"/>
</dbReference>
<evidence type="ECO:0000313" key="6">
    <source>
        <dbReference type="Proteomes" id="UP000001610"/>
    </source>
</evidence>
<dbReference type="PANTHER" id="PTHR46825:SF9">
    <property type="entry name" value="BETA-LACTAMASE-RELATED DOMAIN-CONTAINING PROTEIN"/>
    <property type="match status" value="1"/>
</dbReference>
<dbReference type="Pfam" id="PF11954">
    <property type="entry name" value="DUF3471"/>
    <property type="match status" value="1"/>
</dbReference>
<feature type="region of interest" description="Disordered" evidence="2">
    <location>
        <begin position="483"/>
        <end position="504"/>
    </location>
</feature>